<accession>R7YU17</accession>
<dbReference type="Proteomes" id="UP000016924">
    <property type="component" value="Unassembled WGS sequence"/>
</dbReference>
<dbReference type="Pfam" id="PF01261">
    <property type="entry name" value="AP_endonuc_2"/>
    <property type="match status" value="1"/>
</dbReference>
<dbReference type="InterPro" id="IPR013022">
    <property type="entry name" value="Xyl_isomerase-like_TIM-brl"/>
</dbReference>
<dbReference type="RefSeq" id="XP_007780626.1">
    <property type="nucleotide sequence ID" value="XM_007782436.1"/>
</dbReference>
<dbReference type="AlphaFoldDB" id="R7YU17"/>
<proteinExistence type="predicted"/>
<dbReference type="eggNOG" id="ENOG502S1RE">
    <property type="taxonomic scope" value="Eukaryota"/>
</dbReference>
<dbReference type="PANTHER" id="PTHR12110">
    <property type="entry name" value="HYDROXYPYRUVATE ISOMERASE"/>
    <property type="match status" value="1"/>
</dbReference>
<organism evidence="2 3">
    <name type="scientific">Coniosporium apollinis (strain CBS 100218)</name>
    <name type="common">Rock-inhabiting black yeast</name>
    <dbReference type="NCBI Taxonomy" id="1168221"/>
    <lineage>
        <taxon>Eukaryota</taxon>
        <taxon>Fungi</taxon>
        <taxon>Dikarya</taxon>
        <taxon>Ascomycota</taxon>
        <taxon>Pezizomycotina</taxon>
        <taxon>Dothideomycetes</taxon>
        <taxon>Dothideomycetes incertae sedis</taxon>
        <taxon>Coniosporium</taxon>
    </lineage>
</organism>
<reference evidence="3" key="1">
    <citation type="submission" date="2012-06" db="EMBL/GenBank/DDBJ databases">
        <title>The genome sequence of Coniosporium apollinis CBS 100218.</title>
        <authorList>
            <consortium name="The Broad Institute Genome Sequencing Platform"/>
            <person name="Cuomo C."/>
            <person name="Gorbushina A."/>
            <person name="Noack S."/>
            <person name="Walker B."/>
            <person name="Young S.K."/>
            <person name="Zeng Q."/>
            <person name="Gargeya S."/>
            <person name="Fitzgerald M."/>
            <person name="Haas B."/>
            <person name="Abouelleil A."/>
            <person name="Alvarado L."/>
            <person name="Arachchi H.M."/>
            <person name="Berlin A.M."/>
            <person name="Chapman S.B."/>
            <person name="Goldberg J."/>
            <person name="Griggs A."/>
            <person name="Gujja S."/>
            <person name="Hansen M."/>
            <person name="Howarth C."/>
            <person name="Imamovic A."/>
            <person name="Larimer J."/>
            <person name="McCowan C."/>
            <person name="Montmayeur A."/>
            <person name="Murphy C."/>
            <person name="Neiman D."/>
            <person name="Pearson M."/>
            <person name="Priest M."/>
            <person name="Roberts A."/>
            <person name="Saif S."/>
            <person name="Shea T."/>
            <person name="Sisk P."/>
            <person name="Sykes S."/>
            <person name="Wortman J."/>
            <person name="Nusbaum C."/>
            <person name="Birren B."/>
        </authorList>
    </citation>
    <scope>NUCLEOTIDE SEQUENCE [LARGE SCALE GENOMIC DNA]</scope>
    <source>
        <strain evidence="3">CBS 100218</strain>
    </source>
</reference>
<gene>
    <name evidence="2" type="ORF">W97_04547</name>
</gene>
<dbReference type="EMBL" id="JH767573">
    <property type="protein sequence ID" value="EON65309.1"/>
    <property type="molecule type" value="Genomic_DNA"/>
</dbReference>
<dbReference type="HOGENOM" id="CLU_035063_0_0_1"/>
<keyword evidence="3" id="KW-1185">Reference proteome</keyword>
<dbReference type="PANTHER" id="PTHR12110:SF21">
    <property type="entry name" value="XYLOSE ISOMERASE-LIKE TIM BARREL DOMAIN-CONTAINING PROTEIN"/>
    <property type="match status" value="1"/>
</dbReference>
<feature type="domain" description="Xylose isomerase-like TIM barrel" evidence="1">
    <location>
        <begin position="24"/>
        <end position="313"/>
    </location>
</feature>
<dbReference type="OrthoDB" id="5360893at2759"/>
<dbReference type="OMA" id="DCKPAIT"/>
<dbReference type="Gene3D" id="3.20.20.150">
    <property type="entry name" value="Divalent-metal-dependent TIM barrel enzymes"/>
    <property type="match status" value="1"/>
</dbReference>
<dbReference type="InterPro" id="IPR050312">
    <property type="entry name" value="IolE/XylAMocC-like"/>
</dbReference>
<evidence type="ECO:0000313" key="3">
    <source>
        <dbReference type="Proteomes" id="UP000016924"/>
    </source>
</evidence>
<dbReference type="InterPro" id="IPR036237">
    <property type="entry name" value="Xyl_isomerase-like_sf"/>
</dbReference>
<evidence type="ECO:0000313" key="2">
    <source>
        <dbReference type="EMBL" id="EON65309.1"/>
    </source>
</evidence>
<protein>
    <recommendedName>
        <fullName evidence="1">Xylose isomerase-like TIM barrel domain-containing protein</fullName>
    </recommendedName>
</protein>
<evidence type="ECO:0000259" key="1">
    <source>
        <dbReference type="Pfam" id="PF01261"/>
    </source>
</evidence>
<dbReference type="GeneID" id="19901858"/>
<dbReference type="SUPFAM" id="SSF51658">
    <property type="entry name" value="Xylose isomerase-like"/>
    <property type="match status" value="1"/>
</dbReference>
<dbReference type="STRING" id="1168221.R7YU17"/>
<sequence length="339" mass="38420">MPCRPAIASMSLGRACIHKLPNKLDQAQKHGFEGIEVFYEDLDYFAQDMEGGATPENLIEAAHQIKKLCDDRSLTVIALQPFWQYEGLKDRKEHAAKIEKMKLWFKLAKALGTTVIQIPSSFLKEEEITSDVDAIVQDMIEVAEMGLKEDPVINLAYESLAWATYVDTWDQCWEVIEKVNRPNFGACLDTFNIAGRVYADPASPDGKTPNAEADIKASIERLIKTVDAKKVFFVQVVDAERLEEPLVEGHEYYAADQPARMSWSRNCRLFYGEEDMGGYLPIKEITKAFLHDLKFDGWVSMELFSRHMAYEDPGTPAWLAERGGNAWKKIVKDLNLETG</sequence>
<name>R7YU17_CONA1</name>